<gene>
    <name evidence="1" type="ORF">DJ535_09790</name>
</gene>
<comment type="caution">
    <text evidence="1">The sequence shown here is derived from an EMBL/GenBank/DDBJ whole genome shotgun (WGS) entry which is preliminary data.</text>
</comment>
<evidence type="ECO:0000313" key="1">
    <source>
        <dbReference type="EMBL" id="THE38860.1"/>
    </source>
</evidence>
<name>A0ABY2PUU0_9ENTR</name>
<sequence>MPVVVGQPVYPSSFTPLLRWLHLFTPVTYLSKLPKIPRFAALLRREILWAMPVFRAPRAL</sequence>
<dbReference type="EMBL" id="QFVP01000005">
    <property type="protein sequence ID" value="THE38860.1"/>
    <property type="molecule type" value="Genomic_DNA"/>
</dbReference>
<organism evidence="1 2">
    <name type="scientific">Citrobacter murliniae</name>
    <dbReference type="NCBI Taxonomy" id="67829"/>
    <lineage>
        <taxon>Bacteria</taxon>
        <taxon>Pseudomonadati</taxon>
        <taxon>Pseudomonadota</taxon>
        <taxon>Gammaproteobacteria</taxon>
        <taxon>Enterobacterales</taxon>
        <taxon>Enterobacteriaceae</taxon>
        <taxon>Citrobacter</taxon>
        <taxon>Citrobacter freundii complex</taxon>
    </lineage>
</organism>
<dbReference type="Proteomes" id="UP000306790">
    <property type="component" value="Unassembled WGS sequence"/>
</dbReference>
<protein>
    <submittedName>
        <fullName evidence="1">Uncharacterized protein</fullName>
    </submittedName>
</protein>
<keyword evidence="2" id="KW-1185">Reference proteome</keyword>
<evidence type="ECO:0000313" key="2">
    <source>
        <dbReference type="Proteomes" id="UP000306790"/>
    </source>
</evidence>
<reference evidence="1 2" key="1">
    <citation type="submission" date="2018-05" db="EMBL/GenBank/DDBJ databases">
        <title>Isolation and genomic analyses of lactose-positive bacteria from faecal samples of preterm neonates.</title>
        <authorList>
            <person name="Chen Y."/>
            <person name="Brook T.C."/>
            <person name="O'Neill I."/>
            <person name="Soe C.Z."/>
            <person name="Hall L.J."/>
            <person name="Hoyles L."/>
        </authorList>
    </citation>
    <scope>NUCLEOTIDE SEQUENCE [LARGE SCALE GENOMIC DNA]</scope>
    <source>
        <strain evidence="1 2">P080C CL</strain>
    </source>
</reference>
<accession>A0ABY2PUU0</accession>
<proteinExistence type="predicted"/>